<dbReference type="AlphaFoldDB" id="W1EY29"/>
<dbReference type="GO" id="GO:0006260">
    <property type="term" value="P:DNA replication"/>
    <property type="evidence" value="ECO:0007669"/>
    <property type="project" value="InterPro"/>
</dbReference>
<keyword evidence="1 2" id="KW-0238">DNA-binding</keyword>
<dbReference type="EMBL" id="CBWN010000054">
    <property type="protein sequence ID" value="CDL26318.1"/>
    <property type="molecule type" value="Genomic_DNA"/>
</dbReference>
<dbReference type="CDD" id="cd04496">
    <property type="entry name" value="SSB_OBF"/>
    <property type="match status" value="1"/>
</dbReference>
<sequence length="69" mass="7135">MSARGINKVILVGRLGNDPEVRYIPNGGAVANLQVATSESWRDKQTGGDAGADGMAPRGAVRQARGSGR</sequence>
<dbReference type="InterPro" id="IPR000424">
    <property type="entry name" value="Primosome_PriB/ssb"/>
</dbReference>
<dbReference type="InterPro" id="IPR011344">
    <property type="entry name" value="ssDNA-bd"/>
</dbReference>
<evidence type="ECO:0000256" key="1">
    <source>
        <dbReference type="ARBA" id="ARBA00023125"/>
    </source>
</evidence>
<proteinExistence type="predicted"/>
<evidence type="ECO:0000256" key="4">
    <source>
        <dbReference type="SAM" id="MobiDB-lite"/>
    </source>
</evidence>
<dbReference type="InterPro" id="IPR012340">
    <property type="entry name" value="NA-bd_OB-fold"/>
</dbReference>
<name>W1EY29_ECOLX</name>
<accession>W1EY29</accession>
<evidence type="ECO:0000313" key="5">
    <source>
        <dbReference type="EMBL" id="CDL26318.1"/>
    </source>
</evidence>
<evidence type="ECO:0000313" key="6">
    <source>
        <dbReference type="Proteomes" id="UP000019199"/>
    </source>
</evidence>
<dbReference type="SUPFAM" id="SSF50249">
    <property type="entry name" value="Nucleic acid-binding proteins"/>
    <property type="match status" value="1"/>
</dbReference>
<dbReference type="NCBIfam" id="TIGR00621">
    <property type="entry name" value="ssb"/>
    <property type="match status" value="1"/>
</dbReference>
<evidence type="ECO:0000256" key="3">
    <source>
        <dbReference type="RuleBase" id="RU000524"/>
    </source>
</evidence>
<dbReference type="Proteomes" id="UP000019199">
    <property type="component" value="Unassembled WGS sequence"/>
</dbReference>
<feature type="region of interest" description="Disordered" evidence="4">
    <location>
        <begin position="37"/>
        <end position="69"/>
    </location>
</feature>
<dbReference type="PROSITE" id="PS50935">
    <property type="entry name" value="SSB"/>
    <property type="match status" value="1"/>
</dbReference>
<dbReference type="Gene3D" id="2.40.50.140">
    <property type="entry name" value="Nucleic acid-binding proteins"/>
    <property type="match status" value="1"/>
</dbReference>
<protein>
    <recommendedName>
        <fullName evidence="3">Single-stranded DNA-binding protein</fullName>
    </recommendedName>
</protein>
<evidence type="ECO:0000256" key="2">
    <source>
        <dbReference type="PROSITE-ProRule" id="PRU00252"/>
    </source>
</evidence>
<dbReference type="GO" id="GO:0003697">
    <property type="term" value="F:single-stranded DNA binding"/>
    <property type="evidence" value="ECO:0007669"/>
    <property type="project" value="InterPro"/>
</dbReference>
<dbReference type="Pfam" id="PF00436">
    <property type="entry name" value="SSB"/>
    <property type="match status" value="1"/>
</dbReference>
<comment type="caution">
    <text evidence="5">The sequence shown here is derived from an EMBL/GenBank/DDBJ whole genome shotgun (WGS) entry which is preliminary data.</text>
</comment>
<reference evidence="5 6" key="1">
    <citation type="submission" date="2013-10" db="EMBL/GenBank/DDBJ databases">
        <title>Antibiotic resistance diversity of beta-lactamase producers in the General Hospital Vienna.</title>
        <authorList>
            <person name="Barisic I."/>
            <person name="Mitteregger D."/>
            <person name="Hirschl A.M."/>
            <person name="Noehammer C."/>
            <person name="Wiesinger-Mayr H."/>
        </authorList>
    </citation>
    <scope>NUCLEOTIDE SEQUENCE [LARGE SCALE GENOMIC DNA]</scope>
    <source>
        <strain evidence="5 6">ISC7</strain>
    </source>
</reference>
<organism evidence="5 6">
    <name type="scientific">Escherichia coli ISC7</name>
    <dbReference type="NCBI Taxonomy" id="1432555"/>
    <lineage>
        <taxon>Bacteria</taxon>
        <taxon>Pseudomonadati</taxon>
        <taxon>Pseudomonadota</taxon>
        <taxon>Gammaproteobacteria</taxon>
        <taxon>Enterobacterales</taxon>
        <taxon>Enterobacteriaceae</taxon>
        <taxon>Escherichia</taxon>
    </lineage>
</organism>